<proteinExistence type="predicted"/>
<gene>
    <name evidence="1" type="ORF">Forpe1208_v015517</name>
</gene>
<dbReference type="PROSITE" id="PS51257">
    <property type="entry name" value="PROKAR_LIPOPROTEIN"/>
    <property type="match status" value="1"/>
</dbReference>
<dbReference type="EMBL" id="JAELUQ010000012">
    <property type="protein sequence ID" value="KAG7404974.1"/>
    <property type="molecule type" value="Genomic_DNA"/>
</dbReference>
<evidence type="ECO:0000313" key="1">
    <source>
        <dbReference type="EMBL" id="KAG7404974.1"/>
    </source>
</evidence>
<comment type="caution">
    <text evidence="1">The sequence shown here is derived from an EMBL/GenBank/DDBJ whole genome shotgun (WGS) entry which is preliminary data.</text>
</comment>
<dbReference type="AlphaFoldDB" id="A0A8J5TQ50"/>
<organism evidence="1 2">
    <name type="scientific">Fusarium oxysporum f. sp. rapae</name>
    <dbReference type="NCBI Taxonomy" id="485398"/>
    <lineage>
        <taxon>Eukaryota</taxon>
        <taxon>Fungi</taxon>
        <taxon>Dikarya</taxon>
        <taxon>Ascomycota</taxon>
        <taxon>Pezizomycotina</taxon>
        <taxon>Sordariomycetes</taxon>
        <taxon>Hypocreomycetidae</taxon>
        <taxon>Hypocreales</taxon>
        <taxon>Nectriaceae</taxon>
        <taxon>Fusarium</taxon>
        <taxon>Fusarium oxysporum species complex</taxon>
    </lineage>
</organism>
<reference evidence="1" key="1">
    <citation type="submission" date="2021-04" db="EMBL/GenBank/DDBJ databases">
        <title>First draft genome resource for Brassicaceae pathogens Fusarium oxysporum f. sp. raphani and Fusarium oxysporum f. sp. rapae.</title>
        <authorList>
            <person name="Asai S."/>
        </authorList>
    </citation>
    <scope>NUCLEOTIDE SEQUENCE</scope>
    <source>
        <strain evidence="1">Tf1208</strain>
    </source>
</reference>
<sequence length="244" mass="27320">MSSNHRRNQQISIITTSCRQIWEDHTVSSCFRKACARAKVPQFQVAWWRQVAASITKEKFSGKEQANFGLGEIAASEEVEDEAELAFLAGMSNHSFRTFNHAYAGSTTLTTTNLLHRAYRPSESWRSLFRIDQVLQGKRPHTVSETQSQGLLKACKKTRFCIRPTAKEEEITLVARRLYNDPELQLRRPGQRNAMLATVGPRASEQVIVVLATGSGKTLIFMVGAMLEGAGTTILILPHRSSTR</sequence>
<protein>
    <submittedName>
        <fullName evidence="1">Uncharacterized protein</fullName>
    </submittedName>
</protein>
<dbReference type="Proteomes" id="UP000694050">
    <property type="component" value="Unassembled WGS sequence"/>
</dbReference>
<accession>A0A8J5TQ50</accession>
<evidence type="ECO:0000313" key="2">
    <source>
        <dbReference type="Proteomes" id="UP000694050"/>
    </source>
</evidence>
<name>A0A8J5TQ50_FUSOX</name>